<dbReference type="GO" id="GO:0046872">
    <property type="term" value="F:metal ion binding"/>
    <property type="evidence" value="ECO:0007669"/>
    <property type="project" value="UniProtKB-KW"/>
</dbReference>
<evidence type="ECO:0000313" key="9">
    <source>
        <dbReference type="EMBL" id="SMB99725.1"/>
    </source>
</evidence>
<dbReference type="Gene3D" id="3.30.70.20">
    <property type="match status" value="1"/>
</dbReference>
<evidence type="ECO:0000313" key="10">
    <source>
        <dbReference type="Proteomes" id="UP000192569"/>
    </source>
</evidence>
<evidence type="ECO:0000259" key="8">
    <source>
        <dbReference type="PROSITE" id="PS51379"/>
    </source>
</evidence>
<evidence type="ECO:0000256" key="5">
    <source>
        <dbReference type="ARBA" id="ARBA00022982"/>
    </source>
</evidence>
<dbReference type="PANTHER" id="PTHR43177:SF5">
    <property type="entry name" value="ANAEROBIC DIMETHYL SULFOXIDE REDUCTASE CHAIN B-RELATED"/>
    <property type="match status" value="1"/>
</dbReference>
<accession>A0A1W1W278</accession>
<dbReference type="AlphaFoldDB" id="A0A1W1W278"/>
<dbReference type="EMBL" id="LT838272">
    <property type="protein sequence ID" value="SMB99725.1"/>
    <property type="molecule type" value="Genomic_DNA"/>
</dbReference>
<dbReference type="CDD" id="cd10563">
    <property type="entry name" value="CooF_like"/>
    <property type="match status" value="1"/>
</dbReference>
<dbReference type="SUPFAM" id="SSF54862">
    <property type="entry name" value="4Fe-4S ferredoxins"/>
    <property type="match status" value="1"/>
</dbReference>
<keyword evidence="3" id="KW-0479">Metal-binding</keyword>
<keyword evidence="2" id="KW-0004">4Fe-4S</keyword>
<evidence type="ECO:0000256" key="3">
    <source>
        <dbReference type="ARBA" id="ARBA00022723"/>
    </source>
</evidence>
<feature type="domain" description="4Fe-4S ferredoxin-type" evidence="8">
    <location>
        <begin position="81"/>
        <end position="110"/>
    </location>
</feature>
<protein>
    <submittedName>
        <fullName evidence="9">Carbon-monoxide dehydrogenase iron sulfur subunit</fullName>
    </submittedName>
</protein>
<dbReference type="PANTHER" id="PTHR43177">
    <property type="entry name" value="PROTEIN NRFC"/>
    <property type="match status" value="1"/>
</dbReference>
<name>A0A1W1W278_9FIRM</name>
<dbReference type="PROSITE" id="PS00198">
    <property type="entry name" value="4FE4S_FER_1"/>
    <property type="match status" value="1"/>
</dbReference>
<keyword evidence="7" id="KW-0411">Iron-sulfur</keyword>
<evidence type="ECO:0000256" key="7">
    <source>
        <dbReference type="ARBA" id="ARBA00023014"/>
    </source>
</evidence>
<keyword evidence="4" id="KW-0677">Repeat</keyword>
<dbReference type="InterPro" id="IPR017896">
    <property type="entry name" value="4Fe4S_Fe-S-bd"/>
</dbReference>
<dbReference type="PROSITE" id="PS51379">
    <property type="entry name" value="4FE4S_FER_2"/>
    <property type="match status" value="1"/>
</dbReference>
<evidence type="ECO:0000256" key="2">
    <source>
        <dbReference type="ARBA" id="ARBA00022485"/>
    </source>
</evidence>
<sequence length="148" mass="16792">MYARREYCINCHLCEVYCVAAHSKSRDVWKAFKREGLRGTHRVRVEERWPESLPVQCRHCDEPQCVQGCISGAMVKDPETGIVYCQEDKCVGCWTCVVSCPFGAVRPGYRDGRPIALKCDLCRALPEPACVAHCPNRALVYEGRKLKI</sequence>
<dbReference type="STRING" id="698762.SAMN00808754_3055"/>
<keyword evidence="10" id="KW-1185">Reference proteome</keyword>
<keyword evidence="1" id="KW-0813">Transport</keyword>
<dbReference type="Proteomes" id="UP000192569">
    <property type="component" value="Chromosome I"/>
</dbReference>
<keyword evidence="5" id="KW-0249">Electron transport</keyword>
<dbReference type="InterPro" id="IPR017900">
    <property type="entry name" value="4Fe4S_Fe_S_CS"/>
</dbReference>
<evidence type="ECO:0000256" key="1">
    <source>
        <dbReference type="ARBA" id="ARBA00022448"/>
    </source>
</evidence>
<dbReference type="InterPro" id="IPR050954">
    <property type="entry name" value="ET_IronSulfur_Cluster-Binding"/>
</dbReference>
<dbReference type="Pfam" id="PF13247">
    <property type="entry name" value="Fer4_11"/>
    <property type="match status" value="1"/>
</dbReference>
<gene>
    <name evidence="9" type="ORF">SAMN00808754_3055</name>
</gene>
<evidence type="ECO:0000256" key="4">
    <source>
        <dbReference type="ARBA" id="ARBA00022737"/>
    </source>
</evidence>
<proteinExistence type="predicted"/>
<keyword evidence="6" id="KW-0408">Iron</keyword>
<evidence type="ECO:0000256" key="6">
    <source>
        <dbReference type="ARBA" id="ARBA00023004"/>
    </source>
</evidence>
<dbReference type="GO" id="GO:0051539">
    <property type="term" value="F:4 iron, 4 sulfur cluster binding"/>
    <property type="evidence" value="ECO:0007669"/>
    <property type="project" value="UniProtKB-KW"/>
</dbReference>
<organism evidence="9 10">
    <name type="scientific">Thermanaeromonas toyohensis ToBE</name>
    <dbReference type="NCBI Taxonomy" id="698762"/>
    <lineage>
        <taxon>Bacteria</taxon>
        <taxon>Bacillati</taxon>
        <taxon>Bacillota</taxon>
        <taxon>Clostridia</taxon>
        <taxon>Neomoorellales</taxon>
        <taxon>Neomoorellaceae</taxon>
        <taxon>Thermanaeromonas</taxon>
    </lineage>
</organism>
<reference evidence="9 10" key="1">
    <citation type="submission" date="2017-04" db="EMBL/GenBank/DDBJ databases">
        <authorList>
            <person name="Afonso C.L."/>
            <person name="Miller P.J."/>
            <person name="Scott M.A."/>
            <person name="Spackman E."/>
            <person name="Goraichik I."/>
            <person name="Dimitrov K.M."/>
            <person name="Suarez D.L."/>
            <person name="Swayne D.E."/>
        </authorList>
    </citation>
    <scope>NUCLEOTIDE SEQUENCE [LARGE SCALE GENOMIC DNA]</scope>
    <source>
        <strain evidence="9 10">ToBE</strain>
    </source>
</reference>